<name>A0A3D9ZEW1_9ACTN</name>
<dbReference type="EMBL" id="QUMQ01000001">
    <property type="protein sequence ID" value="REF95831.1"/>
    <property type="molecule type" value="Genomic_DNA"/>
</dbReference>
<keyword evidence="2" id="KW-1185">Reference proteome</keyword>
<evidence type="ECO:0008006" key="3">
    <source>
        <dbReference type="Google" id="ProtNLM"/>
    </source>
</evidence>
<protein>
    <recommendedName>
        <fullName evidence="3">Peptidase C39-like domain-containing protein</fullName>
    </recommendedName>
</protein>
<evidence type="ECO:0000313" key="1">
    <source>
        <dbReference type="EMBL" id="REF95831.1"/>
    </source>
</evidence>
<dbReference type="RefSeq" id="WP_116067445.1">
    <property type="nucleotide sequence ID" value="NZ_BONB01000137.1"/>
</dbReference>
<dbReference type="OrthoDB" id="8479279at2"/>
<accession>A0A3D9ZEW1</accession>
<organism evidence="1 2">
    <name type="scientific">Asanoa ferruginea</name>
    <dbReference type="NCBI Taxonomy" id="53367"/>
    <lineage>
        <taxon>Bacteria</taxon>
        <taxon>Bacillati</taxon>
        <taxon>Actinomycetota</taxon>
        <taxon>Actinomycetes</taxon>
        <taxon>Micromonosporales</taxon>
        <taxon>Micromonosporaceae</taxon>
        <taxon>Asanoa</taxon>
    </lineage>
</organism>
<gene>
    <name evidence="1" type="ORF">DFJ67_1793</name>
</gene>
<sequence>MPESFLPSRHGFTFDNVWPAQPAVVVPTPFGDVPFGKANGGLCGGMVFAALDYWNAGRQPPASRPPLGTPLYAFIVRRLLESWRLPGGVAKYYEWMGMPDTDSPGLQLFGRPLLTRRGIAYRTVSGEWPAIRGELDRGAPVPLGVITVASRQPRDLALNHQVLAYGYTNTGNEIKVKVYDPNRGRRDDIAISFKSGAAPVTFSHNLGIGGRPVRGFFRTGYRAQRLPSGG</sequence>
<reference evidence="1 2" key="1">
    <citation type="submission" date="2018-08" db="EMBL/GenBank/DDBJ databases">
        <title>Sequencing the genomes of 1000 actinobacteria strains.</title>
        <authorList>
            <person name="Klenk H.-P."/>
        </authorList>
    </citation>
    <scope>NUCLEOTIDE SEQUENCE [LARGE SCALE GENOMIC DNA]</scope>
    <source>
        <strain evidence="1 2">DSM 44099</strain>
    </source>
</reference>
<dbReference type="Proteomes" id="UP000256913">
    <property type="component" value="Unassembled WGS sequence"/>
</dbReference>
<evidence type="ECO:0000313" key="2">
    <source>
        <dbReference type="Proteomes" id="UP000256913"/>
    </source>
</evidence>
<comment type="caution">
    <text evidence="1">The sequence shown here is derived from an EMBL/GenBank/DDBJ whole genome shotgun (WGS) entry which is preliminary data.</text>
</comment>
<dbReference type="AlphaFoldDB" id="A0A3D9ZEW1"/>
<proteinExistence type="predicted"/>